<keyword evidence="1" id="KW-0812">Transmembrane</keyword>
<organism evidence="2 3">
    <name type="scientific">Vreelandella venusta</name>
    <dbReference type="NCBI Taxonomy" id="44935"/>
    <lineage>
        <taxon>Bacteria</taxon>
        <taxon>Pseudomonadati</taxon>
        <taxon>Pseudomonadota</taxon>
        <taxon>Gammaproteobacteria</taxon>
        <taxon>Oceanospirillales</taxon>
        <taxon>Halomonadaceae</taxon>
        <taxon>Vreelandella</taxon>
    </lineage>
</organism>
<dbReference type="EMBL" id="CP066539">
    <property type="protein sequence ID" value="QRL05292.1"/>
    <property type="molecule type" value="Genomic_DNA"/>
</dbReference>
<name>A0AAP9ZP48_9GAMM</name>
<feature type="transmembrane region" description="Helical" evidence="1">
    <location>
        <begin position="285"/>
        <end position="308"/>
    </location>
</feature>
<keyword evidence="1" id="KW-1133">Transmembrane helix</keyword>
<feature type="transmembrane region" description="Helical" evidence="1">
    <location>
        <begin position="77"/>
        <end position="108"/>
    </location>
</feature>
<protein>
    <submittedName>
        <fullName evidence="2">DUF808 domain-containing protein</fullName>
    </submittedName>
</protein>
<keyword evidence="1" id="KW-0472">Membrane</keyword>
<feature type="transmembrane region" description="Helical" evidence="1">
    <location>
        <begin position="224"/>
        <end position="245"/>
    </location>
</feature>
<evidence type="ECO:0000313" key="2">
    <source>
        <dbReference type="EMBL" id="QRL05292.1"/>
    </source>
</evidence>
<reference evidence="2" key="1">
    <citation type="submission" date="2020-12" db="EMBL/GenBank/DDBJ databases">
        <title>Genome reconstruction of Halomonas venusta strain DSM 4743.</title>
        <authorList>
            <person name="Aguirre-Garrido J.F."/>
            <person name="Hernandez-Soto L.M."/>
            <person name="Martinez-Abarca F."/>
        </authorList>
    </citation>
    <scope>NUCLEOTIDE SEQUENCE</scope>
    <source>
        <strain evidence="2">4743</strain>
    </source>
</reference>
<dbReference type="GO" id="GO:0005886">
    <property type="term" value="C:plasma membrane"/>
    <property type="evidence" value="ECO:0007669"/>
    <property type="project" value="TreeGrafter"/>
</dbReference>
<sequence length="317" mass="33044">MAIGGLIGLLDDIAALAKLTAASLDDVSAAAGRATAKAAGVVVDDTAVTPQYLQGVTAERELAIVKQIALGSIRNKLIFILPVALLLNYFLPALLPIILMVGGTYLAFEGAEKVWHKLSGQHDDDKPAVEKGPEAEKKIVSGAVRTDLILSAEIMVIALATVSHQGFWSQMASLVVVAFVITLLVYGVVALLVKMDDIGLKLAQRSNSAIQALGRSLVTAMPKVLATISVVGTVAMLWVGGHILMANLGVDGTGWFNAPYAWVHHVEHGIAEATGALGGLLGWSFNTLCSAVIGLLVGSLVVGVLHLMPTKKAHAAK</sequence>
<evidence type="ECO:0000313" key="3">
    <source>
        <dbReference type="Proteomes" id="UP000663479"/>
    </source>
</evidence>
<feature type="transmembrane region" description="Helical" evidence="1">
    <location>
        <begin position="171"/>
        <end position="193"/>
    </location>
</feature>
<dbReference type="Pfam" id="PF05661">
    <property type="entry name" value="DUF808"/>
    <property type="match status" value="1"/>
</dbReference>
<evidence type="ECO:0000256" key="1">
    <source>
        <dbReference type="SAM" id="Phobius"/>
    </source>
</evidence>
<dbReference type="PANTHER" id="PTHR30503">
    <property type="entry name" value="INNER MEMBRANE PROTEIN YEDI"/>
    <property type="match status" value="1"/>
</dbReference>
<dbReference type="PIRSF" id="PIRSF016660">
    <property type="entry name" value="YedI"/>
    <property type="match status" value="1"/>
</dbReference>
<proteinExistence type="predicted"/>
<accession>A0AAP9ZP48</accession>
<dbReference type="Proteomes" id="UP000663479">
    <property type="component" value="Chromosome"/>
</dbReference>
<dbReference type="InterPro" id="IPR008526">
    <property type="entry name" value="YedI"/>
</dbReference>
<dbReference type="AlphaFoldDB" id="A0AAP9ZP48"/>
<dbReference type="PANTHER" id="PTHR30503:SF3">
    <property type="entry name" value="INNER MEMBRANE PROTEIN YEDI"/>
    <property type="match status" value="1"/>
</dbReference>
<gene>
    <name evidence="2" type="ORF">JDS37_03765</name>
</gene>